<keyword evidence="4" id="KW-0238">DNA-binding</keyword>
<gene>
    <name evidence="8" type="ORF">ABE65_010575</name>
</gene>
<dbReference type="InterPro" id="IPR013249">
    <property type="entry name" value="RNA_pol_sigma70_r4_t2"/>
</dbReference>
<proteinExistence type="inferred from homology"/>
<organism evidence="8 9">
    <name type="scientific">Fictibacillus phosphorivorans</name>
    <dbReference type="NCBI Taxonomy" id="1221500"/>
    <lineage>
        <taxon>Bacteria</taxon>
        <taxon>Bacillati</taxon>
        <taxon>Bacillota</taxon>
        <taxon>Bacilli</taxon>
        <taxon>Bacillales</taxon>
        <taxon>Fictibacillaceae</taxon>
        <taxon>Fictibacillus</taxon>
    </lineage>
</organism>
<dbReference type="InterPro" id="IPR039425">
    <property type="entry name" value="RNA_pol_sigma-70-like"/>
</dbReference>
<protein>
    <submittedName>
        <fullName evidence="8">RNA polymerase subunit sigma</fullName>
    </submittedName>
</protein>
<comment type="similarity">
    <text evidence="1">Belongs to the sigma-70 factor family. ECF subfamily.</text>
</comment>
<dbReference type="STRING" id="1221500.ABE65_010575"/>
<dbReference type="Gene3D" id="1.10.1740.10">
    <property type="match status" value="1"/>
</dbReference>
<keyword evidence="3" id="KW-0731">Sigma factor</keyword>
<dbReference type="GO" id="GO:0016987">
    <property type="term" value="F:sigma factor activity"/>
    <property type="evidence" value="ECO:0007669"/>
    <property type="project" value="UniProtKB-KW"/>
</dbReference>
<evidence type="ECO:0000259" key="7">
    <source>
        <dbReference type="Pfam" id="PF08281"/>
    </source>
</evidence>
<dbReference type="Gene3D" id="1.10.10.10">
    <property type="entry name" value="Winged helix-like DNA-binding domain superfamily/Winged helix DNA-binding domain"/>
    <property type="match status" value="1"/>
</dbReference>
<evidence type="ECO:0000256" key="2">
    <source>
        <dbReference type="ARBA" id="ARBA00023015"/>
    </source>
</evidence>
<evidence type="ECO:0000256" key="1">
    <source>
        <dbReference type="ARBA" id="ARBA00010641"/>
    </source>
</evidence>
<dbReference type="InterPro" id="IPR014296">
    <property type="entry name" value="RNA_pol_sigma-M_bacilli"/>
</dbReference>
<feature type="domain" description="RNA polymerase sigma-70 region 2" evidence="6">
    <location>
        <begin position="7"/>
        <end position="72"/>
    </location>
</feature>
<dbReference type="SUPFAM" id="SSF88946">
    <property type="entry name" value="Sigma2 domain of RNA polymerase sigma factors"/>
    <property type="match status" value="1"/>
</dbReference>
<dbReference type="Pfam" id="PF04542">
    <property type="entry name" value="Sigma70_r2"/>
    <property type="match status" value="1"/>
</dbReference>
<dbReference type="EMBL" id="CP015378">
    <property type="protein sequence ID" value="ANC77223.1"/>
    <property type="molecule type" value="Genomic_DNA"/>
</dbReference>
<dbReference type="RefSeq" id="WP_066394525.1">
    <property type="nucleotide sequence ID" value="NZ_CP015378.1"/>
</dbReference>
<reference evidence="8 9" key="1">
    <citation type="submission" date="2016-04" db="EMBL/GenBank/DDBJ databases">
        <title>Complete genome sequence of Fictibacillus phosphorivorans G25-29, a strain toxic to nematodes.</title>
        <authorList>
            <person name="Zheng Z."/>
        </authorList>
    </citation>
    <scope>NUCLEOTIDE SEQUENCE [LARGE SCALE GENOMIC DNA]</scope>
    <source>
        <strain evidence="8 9">G25-29</strain>
    </source>
</reference>
<dbReference type="NCBIfam" id="TIGR02937">
    <property type="entry name" value="sigma70-ECF"/>
    <property type="match status" value="1"/>
</dbReference>
<dbReference type="SUPFAM" id="SSF88659">
    <property type="entry name" value="Sigma3 and sigma4 domains of RNA polymerase sigma factors"/>
    <property type="match status" value="1"/>
</dbReference>
<evidence type="ECO:0000313" key="9">
    <source>
        <dbReference type="Proteomes" id="UP000076623"/>
    </source>
</evidence>
<dbReference type="PANTHER" id="PTHR43133:SF52">
    <property type="entry name" value="ECF RNA POLYMERASE SIGMA FACTOR SIGL"/>
    <property type="match status" value="1"/>
</dbReference>
<accession>A0A160ILW2</accession>
<dbReference type="CDD" id="cd06171">
    <property type="entry name" value="Sigma70_r4"/>
    <property type="match status" value="1"/>
</dbReference>
<evidence type="ECO:0000259" key="6">
    <source>
        <dbReference type="Pfam" id="PF04542"/>
    </source>
</evidence>
<dbReference type="AlphaFoldDB" id="A0A160ILW2"/>
<dbReference type="InterPro" id="IPR013324">
    <property type="entry name" value="RNA_pol_sigma_r3/r4-like"/>
</dbReference>
<dbReference type="GO" id="GO:0003677">
    <property type="term" value="F:DNA binding"/>
    <property type="evidence" value="ECO:0007669"/>
    <property type="project" value="UniProtKB-KW"/>
</dbReference>
<dbReference type="Proteomes" id="UP000076623">
    <property type="component" value="Chromosome"/>
</dbReference>
<evidence type="ECO:0000256" key="3">
    <source>
        <dbReference type="ARBA" id="ARBA00023082"/>
    </source>
</evidence>
<dbReference type="InterPro" id="IPR014284">
    <property type="entry name" value="RNA_pol_sigma-70_dom"/>
</dbReference>
<dbReference type="PANTHER" id="PTHR43133">
    <property type="entry name" value="RNA POLYMERASE ECF-TYPE SIGMA FACTO"/>
    <property type="match status" value="1"/>
</dbReference>
<dbReference type="Pfam" id="PF08281">
    <property type="entry name" value="Sigma70_r4_2"/>
    <property type="match status" value="1"/>
</dbReference>
<dbReference type="InterPro" id="IPR036388">
    <property type="entry name" value="WH-like_DNA-bd_sf"/>
</dbReference>
<keyword evidence="5" id="KW-0804">Transcription</keyword>
<dbReference type="GO" id="GO:0006352">
    <property type="term" value="P:DNA-templated transcription initiation"/>
    <property type="evidence" value="ECO:0007669"/>
    <property type="project" value="InterPro"/>
</dbReference>
<dbReference type="NCBIfam" id="TIGR02950">
    <property type="entry name" value="SigM_subfam"/>
    <property type="match status" value="1"/>
</dbReference>
<dbReference type="InterPro" id="IPR013325">
    <property type="entry name" value="RNA_pol_sigma_r2"/>
</dbReference>
<sequence>MQLEDVYKHYMNDLYRYLYSLSKNHHIAEDLVQEAFYRAYLTLADYEINNIKAWLFKVAYHAFIDHQRKNKKTILTDEIKEDVDRRENTPESKMLEKESFLLLMEDLKCLKEIEKQVVLLCDLNELSYQEAADILNIKLNTLKSHISRGRKKLVERVKERMNLDERRA</sequence>
<dbReference type="KEGG" id="fpn:ABE65_010575"/>
<evidence type="ECO:0000256" key="5">
    <source>
        <dbReference type="ARBA" id="ARBA00023163"/>
    </source>
</evidence>
<evidence type="ECO:0000256" key="4">
    <source>
        <dbReference type="ARBA" id="ARBA00023125"/>
    </source>
</evidence>
<keyword evidence="2" id="KW-0805">Transcription regulation</keyword>
<keyword evidence="9" id="KW-1185">Reference proteome</keyword>
<dbReference type="InterPro" id="IPR007627">
    <property type="entry name" value="RNA_pol_sigma70_r2"/>
</dbReference>
<name>A0A160ILW2_9BACL</name>
<evidence type="ECO:0000313" key="8">
    <source>
        <dbReference type="EMBL" id="ANC77223.1"/>
    </source>
</evidence>
<feature type="domain" description="RNA polymerase sigma factor 70 region 4 type 2" evidence="7">
    <location>
        <begin position="107"/>
        <end position="153"/>
    </location>
</feature>